<gene>
    <name evidence="4" type="ORF">BSQ44_04140</name>
</gene>
<protein>
    <submittedName>
        <fullName evidence="4">Acyltransferase</fullName>
    </submittedName>
</protein>
<reference evidence="5" key="1">
    <citation type="submission" date="2016-11" db="EMBL/GenBank/DDBJ databases">
        <title>Mesorhizobium oceanicum sp. nov., isolated from deep seawater in South China Sea.</title>
        <authorList>
            <person name="Fu G.-Y."/>
        </authorList>
    </citation>
    <scope>NUCLEOTIDE SEQUENCE [LARGE SCALE GENOMIC DNA]</scope>
    <source>
        <strain evidence="5">B7</strain>
    </source>
</reference>
<dbReference type="InterPro" id="IPR045257">
    <property type="entry name" value="E2/Pdx1"/>
</dbReference>
<dbReference type="InterPro" id="IPR003016">
    <property type="entry name" value="2-oxoA_DH_lipoyl-BS"/>
</dbReference>
<dbReference type="PANTHER" id="PTHR23151:SF90">
    <property type="entry name" value="DIHYDROLIPOYLLYSINE-RESIDUE ACETYLTRANSFERASE COMPONENT OF PYRUVATE DEHYDROGENASE COMPLEX, MITOCHONDRIAL-RELATED"/>
    <property type="match status" value="1"/>
</dbReference>
<dbReference type="PROSITE" id="PS00189">
    <property type="entry name" value="LIPOYL"/>
    <property type="match status" value="1"/>
</dbReference>
<dbReference type="Pfam" id="PF00364">
    <property type="entry name" value="Biotin_lipoyl"/>
    <property type="match status" value="1"/>
</dbReference>
<name>A0A1L3SMN5_9HYPH</name>
<dbReference type="PANTHER" id="PTHR23151">
    <property type="entry name" value="DIHYDROLIPOAMIDE ACETYL/SUCCINYL-TRANSFERASE-RELATED"/>
    <property type="match status" value="1"/>
</dbReference>
<evidence type="ECO:0000256" key="1">
    <source>
        <dbReference type="ARBA" id="ARBA00001938"/>
    </source>
</evidence>
<dbReference type="SUPFAM" id="SSF51230">
    <property type="entry name" value="Single hybrid motif"/>
    <property type="match status" value="1"/>
</dbReference>
<dbReference type="AlphaFoldDB" id="A0A1L3SMN5"/>
<dbReference type="InterPro" id="IPR000089">
    <property type="entry name" value="Biotin_lipoyl"/>
</dbReference>
<dbReference type="CDD" id="cd06849">
    <property type="entry name" value="lipoyl_domain"/>
    <property type="match status" value="1"/>
</dbReference>
<keyword evidence="4" id="KW-0012">Acyltransferase</keyword>
<keyword evidence="5" id="KW-1185">Reference proteome</keyword>
<keyword evidence="4" id="KW-0808">Transferase</keyword>
<organism evidence="4 5">
    <name type="scientific">Aquibium oceanicum</name>
    <dbReference type="NCBI Taxonomy" id="1670800"/>
    <lineage>
        <taxon>Bacteria</taxon>
        <taxon>Pseudomonadati</taxon>
        <taxon>Pseudomonadota</taxon>
        <taxon>Alphaproteobacteria</taxon>
        <taxon>Hyphomicrobiales</taxon>
        <taxon>Phyllobacteriaceae</taxon>
        <taxon>Aquibium</taxon>
    </lineage>
</organism>
<dbReference type="KEGG" id="meso:BSQ44_04140"/>
<dbReference type="GO" id="GO:0006086">
    <property type="term" value="P:pyruvate decarboxylation to acetyl-CoA"/>
    <property type="evidence" value="ECO:0007669"/>
    <property type="project" value="InterPro"/>
</dbReference>
<proteinExistence type="predicted"/>
<sequence length="80" mass="8617">MKVVLKLPKLSMNMDEATLVTWHKKKGESFAAGDVLYSIETEKVTSDVEAPCAGVLLETMIAEGSEAEVGASVCRIDKTD</sequence>
<keyword evidence="2" id="KW-0450">Lipoyl</keyword>
<feature type="domain" description="Lipoyl-binding" evidence="3">
    <location>
        <begin position="2"/>
        <end position="77"/>
    </location>
</feature>
<evidence type="ECO:0000313" key="4">
    <source>
        <dbReference type="EMBL" id="APH70666.1"/>
    </source>
</evidence>
<dbReference type="EMBL" id="CP018171">
    <property type="protein sequence ID" value="APH70666.1"/>
    <property type="molecule type" value="Genomic_DNA"/>
</dbReference>
<dbReference type="OrthoDB" id="9796770at2"/>
<dbReference type="GO" id="GO:0045254">
    <property type="term" value="C:pyruvate dehydrogenase complex"/>
    <property type="evidence" value="ECO:0007669"/>
    <property type="project" value="InterPro"/>
</dbReference>
<dbReference type="InterPro" id="IPR011053">
    <property type="entry name" value="Single_hybrid_motif"/>
</dbReference>
<dbReference type="RefSeq" id="WP_072602075.1">
    <property type="nucleotide sequence ID" value="NZ_CP018171.1"/>
</dbReference>
<dbReference type="Proteomes" id="UP000182840">
    <property type="component" value="Chromosome"/>
</dbReference>
<dbReference type="PROSITE" id="PS50968">
    <property type="entry name" value="BIOTINYL_LIPOYL"/>
    <property type="match status" value="1"/>
</dbReference>
<evidence type="ECO:0000259" key="3">
    <source>
        <dbReference type="PROSITE" id="PS50968"/>
    </source>
</evidence>
<comment type="cofactor">
    <cofactor evidence="1">
        <name>(R)-lipoate</name>
        <dbReference type="ChEBI" id="CHEBI:83088"/>
    </cofactor>
</comment>
<dbReference type="GO" id="GO:0016746">
    <property type="term" value="F:acyltransferase activity"/>
    <property type="evidence" value="ECO:0007669"/>
    <property type="project" value="UniProtKB-KW"/>
</dbReference>
<evidence type="ECO:0000256" key="2">
    <source>
        <dbReference type="ARBA" id="ARBA00022823"/>
    </source>
</evidence>
<evidence type="ECO:0000313" key="5">
    <source>
        <dbReference type="Proteomes" id="UP000182840"/>
    </source>
</evidence>
<dbReference type="Gene3D" id="2.40.50.100">
    <property type="match status" value="1"/>
</dbReference>
<dbReference type="STRING" id="1670800.BSQ44_04140"/>
<accession>A0A1L3SMN5</accession>